<comment type="subcellular location">
    <subcellularLocation>
        <location evidence="1">Membrane</location>
        <topology evidence="1">Multi-pass membrane protein</topology>
    </subcellularLocation>
</comment>
<gene>
    <name evidence="6" type="ORF">T459_01138</name>
</gene>
<dbReference type="InterPro" id="IPR044772">
    <property type="entry name" value="NO3_transporter"/>
</dbReference>
<dbReference type="SUPFAM" id="SSF103473">
    <property type="entry name" value="MFS general substrate transporter"/>
    <property type="match status" value="1"/>
</dbReference>
<name>A0A2G3AG91_CAPAN</name>
<dbReference type="OMA" id="WALYLMQ"/>
<proteinExistence type="inferred from homology"/>
<dbReference type="Proteomes" id="UP000222542">
    <property type="component" value="Unassembled WGS sequence"/>
</dbReference>
<dbReference type="STRING" id="4072.A0A2G3AG91"/>
<keyword evidence="4" id="KW-0472">Membrane</keyword>
<evidence type="ECO:0000256" key="3">
    <source>
        <dbReference type="ARBA" id="ARBA00022989"/>
    </source>
</evidence>
<dbReference type="GO" id="GO:0015112">
    <property type="term" value="F:nitrate transmembrane transporter activity"/>
    <property type="evidence" value="ECO:0007669"/>
    <property type="project" value="InterPro"/>
</dbReference>
<evidence type="ECO:0000256" key="2">
    <source>
        <dbReference type="ARBA" id="ARBA00022692"/>
    </source>
</evidence>
<keyword evidence="7" id="KW-1185">Reference proteome</keyword>
<dbReference type="GO" id="GO:0016020">
    <property type="term" value="C:membrane"/>
    <property type="evidence" value="ECO:0007669"/>
    <property type="project" value="UniProtKB-SubCell"/>
</dbReference>
<evidence type="ECO:0000256" key="1">
    <source>
        <dbReference type="ARBA" id="ARBA00004141"/>
    </source>
</evidence>
<keyword evidence="3" id="KW-1133">Transmembrane helix</keyword>
<evidence type="ECO:0000256" key="4">
    <source>
        <dbReference type="ARBA" id="ARBA00023136"/>
    </source>
</evidence>
<comment type="caution">
    <text evidence="6">The sequence shown here is derived from an EMBL/GenBank/DDBJ whole genome shotgun (WGS) entry which is preliminary data.</text>
</comment>
<evidence type="ECO:0000313" key="7">
    <source>
        <dbReference type="Proteomes" id="UP000222542"/>
    </source>
</evidence>
<dbReference type="PANTHER" id="PTHR23515">
    <property type="entry name" value="HIGH-AFFINITY NITRATE TRANSPORTER 2.3"/>
    <property type="match status" value="1"/>
</dbReference>
<protein>
    <recommendedName>
        <fullName evidence="8">Major facilitator superfamily (MFS) profile domain-containing protein</fullName>
    </recommendedName>
</protein>
<reference evidence="6 7" key="1">
    <citation type="journal article" date="2014" name="Nat. Genet.">
        <title>Genome sequence of the hot pepper provides insights into the evolution of pungency in Capsicum species.</title>
        <authorList>
            <person name="Kim S."/>
            <person name="Park M."/>
            <person name="Yeom S.I."/>
            <person name="Kim Y.M."/>
            <person name="Lee J.M."/>
            <person name="Lee H.A."/>
            <person name="Seo E."/>
            <person name="Choi J."/>
            <person name="Cheong K."/>
            <person name="Kim K.T."/>
            <person name="Jung K."/>
            <person name="Lee G.W."/>
            <person name="Oh S.K."/>
            <person name="Bae C."/>
            <person name="Kim S.B."/>
            <person name="Lee H.Y."/>
            <person name="Kim S.Y."/>
            <person name="Kim M.S."/>
            <person name="Kang B.C."/>
            <person name="Jo Y.D."/>
            <person name="Yang H.B."/>
            <person name="Jeong H.J."/>
            <person name="Kang W.H."/>
            <person name="Kwon J.K."/>
            <person name="Shin C."/>
            <person name="Lim J.Y."/>
            <person name="Park J.H."/>
            <person name="Huh J.H."/>
            <person name="Kim J.S."/>
            <person name="Kim B.D."/>
            <person name="Cohen O."/>
            <person name="Paran I."/>
            <person name="Suh M.C."/>
            <person name="Lee S.B."/>
            <person name="Kim Y.K."/>
            <person name="Shin Y."/>
            <person name="Noh S.J."/>
            <person name="Park J."/>
            <person name="Seo Y.S."/>
            <person name="Kwon S.Y."/>
            <person name="Kim H.A."/>
            <person name="Park J.M."/>
            <person name="Kim H.J."/>
            <person name="Choi S.B."/>
            <person name="Bosland P.W."/>
            <person name="Reeves G."/>
            <person name="Jo S.H."/>
            <person name="Lee B.W."/>
            <person name="Cho H.T."/>
            <person name="Choi H.S."/>
            <person name="Lee M.S."/>
            <person name="Yu Y."/>
            <person name="Do Choi Y."/>
            <person name="Park B.S."/>
            <person name="van Deynze A."/>
            <person name="Ashrafi H."/>
            <person name="Hill T."/>
            <person name="Kim W.T."/>
            <person name="Pai H.S."/>
            <person name="Ahn H.K."/>
            <person name="Yeam I."/>
            <person name="Giovannoni J.J."/>
            <person name="Rose J.K."/>
            <person name="Sorensen I."/>
            <person name="Lee S.J."/>
            <person name="Kim R.W."/>
            <person name="Choi I.Y."/>
            <person name="Choi B.S."/>
            <person name="Lim J.S."/>
            <person name="Lee Y.H."/>
            <person name="Choi D."/>
        </authorList>
    </citation>
    <scope>NUCLEOTIDE SEQUENCE [LARGE SCALE GENOMIC DNA]</scope>
    <source>
        <strain evidence="7">cv. CM334</strain>
    </source>
</reference>
<comment type="similarity">
    <text evidence="5">Belongs to the major facilitator superfamily. Phosphate:H(+) symporter (TC 2.A.1.9) family.</text>
</comment>
<evidence type="ECO:0000256" key="5">
    <source>
        <dbReference type="ARBA" id="ARBA00044504"/>
    </source>
</evidence>
<dbReference type="EMBL" id="AYRZ02000001">
    <property type="protein sequence ID" value="PHT93256.1"/>
    <property type="molecule type" value="Genomic_DNA"/>
</dbReference>
<sequence length="92" mass="10077">MGILVLTLGQDLPDGKLASLQKKGDGYSMGVELTTDTVITEYYFDRFDLKLHTAGIISSTFSMANLLARPFGGWTSDFAAKHFGMRGGIWIL</sequence>
<dbReference type="Gene3D" id="1.20.1250.20">
    <property type="entry name" value="MFS general substrate transporter like domains"/>
    <property type="match status" value="1"/>
</dbReference>
<reference evidence="6 7" key="2">
    <citation type="journal article" date="2017" name="Genome Biol.">
        <title>New reference genome sequences of hot pepper reveal the massive evolution of plant disease-resistance genes by retroduplication.</title>
        <authorList>
            <person name="Kim S."/>
            <person name="Park J."/>
            <person name="Yeom S.I."/>
            <person name="Kim Y.M."/>
            <person name="Seo E."/>
            <person name="Kim K.T."/>
            <person name="Kim M.S."/>
            <person name="Lee J.M."/>
            <person name="Cheong K."/>
            <person name="Shin H.S."/>
            <person name="Kim S.B."/>
            <person name="Han K."/>
            <person name="Lee J."/>
            <person name="Park M."/>
            <person name="Lee H.A."/>
            <person name="Lee H.Y."/>
            <person name="Lee Y."/>
            <person name="Oh S."/>
            <person name="Lee J.H."/>
            <person name="Choi E."/>
            <person name="Choi E."/>
            <person name="Lee S.E."/>
            <person name="Jeon J."/>
            <person name="Kim H."/>
            <person name="Choi G."/>
            <person name="Song H."/>
            <person name="Lee J."/>
            <person name="Lee S.C."/>
            <person name="Kwon J.K."/>
            <person name="Lee H.Y."/>
            <person name="Koo N."/>
            <person name="Hong Y."/>
            <person name="Kim R.W."/>
            <person name="Kang W.H."/>
            <person name="Huh J.H."/>
            <person name="Kang B.C."/>
            <person name="Yang T.J."/>
            <person name="Lee Y.H."/>
            <person name="Bennetzen J.L."/>
            <person name="Choi D."/>
        </authorList>
    </citation>
    <scope>NUCLEOTIDE SEQUENCE [LARGE SCALE GENOMIC DNA]</scope>
    <source>
        <strain evidence="7">cv. CM334</strain>
    </source>
</reference>
<organism evidence="6 7">
    <name type="scientific">Capsicum annuum</name>
    <name type="common">Capsicum pepper</name>
    <dbReference type="NCBI Taxonomy" id="4072"/>
    <lineage>
        <taxon>Eukaryota</taxon>
        <taxon>Viridiplantae</taxon>
        <taxon>Streptophyta</taxon>
        <taxon>Embryophyta</taxon>
        <taxon>Tracheophyta</taxon>
        <taxon>Spermatophyta</taxon>
        <taxon>Magnoliopsida</taxon>
        <taxon>eudicotyledons</taxon>
        <taxon>Gunneridae</taxon>
        <taxon>Pentapetalae</taxon>
        <taxon>asterids</taxon>
        <taxon>lamiids</taxon>
        <taxon>Solanales</taxon>
        <taxon>Solanaceae</taxon>
        <taxon>Solanoideae</taxon>
        <taxon>Capsiceae</taxon>
        <taxon>Capsicum</taxon>
    </lineage>
</organism>
<accession>A0A2G3AG91</accession>
<dbReference type="Gramene" id="PHT93256">
    <property type="protein sequence ID" value="PHT93256"/>
    <property type="gene ID" value="T459_01138"/>
</dbReference>
<keyword evidence="2" id="KW-0812">Transmembrane</keyword>
<dbReference type="AlphaFoldDB" id="A0A2G3AG91"/>
<dbReference type="InterPro" id="IPR036259">
    <property type="entry name" value="MFS_trans_sf"/>
</dbReference>
<evidence type="ECO:0000313" key="6">
    <source>
        <dbReference type="EMBL" id="PHT93256.1"/>
    </source>
</evidence>
<evidence type="ECO:0008006" key="8">
    <source>
        <dbReference type="Google" id="ProtNLM"/>
    </source>
</evidence>